<keyword evidence="5 8" id="KW-0812">Transmembrane</keyword>
<feature type="transmembrane region" description="Helical" evidence="8">
    <location>
        <begin position="152"/>
        <end position="174"/>
    </location>
</feature>
<name>A0A099VXP0_9LIST</name>
<feature type="transmembrane region" description="Helical" evidence="8">
    <location>
        <begin position="72"/>
        <end position="91"/>
    </location>
</feature>
<reference evidence="10 11" key="1">
    <citation type="submission" date="2014-05" db="EMBL/GenBank/DDBJ databases">
        <title>Novel Listeriaceae from food processing environments.</title>
        <authorList>
            <person name="den Bakker H.C."/>
        </authorList>
    </citation>
    <scope>NUCLEOTIDE SEQUENCE [LARGE SCALE GENOMIC DNA]</scope>
    <source>
        <strain evidence="10 11">FSL A5-0281</strain>
    </source>
</reference>
<feature type="transmembrane region" description="Helical" evidence="8">
    <location>
        <begin position="400"/>
        <end position="425"/>
    </location>
</feature>
<dbReference type="InterPro" id="IPR050297">
    <property type="entry name" value="LipidA_mod_glycosyltrf_83"/>
</dbReference>
<feature type="transmembrane region" description="Helical" evidence="8">
    <location>
        <begin position="432"/>
        <end position="449"/>
    </location>
</feature>
<dbReference type="AlphaFoldDB" id="A0A099VXP0"/>
<comment type="subcellular location">
    <subcellularLocation>
        <location evidence="1">Cell membrane</location>
        <topology evidence="1">Multi-pass membrane protein</topology>
    </subcellularLocation>
</comment>
<feature type="transmembrane region" description="Helical" evidence="8">
    <location>
        <begin position="186"/>
        <end position="219"/>
    </location>
</feature>
<keyword evidence="11" id="KW-1185">Reference proteome</keyword>
<dbReference type="GO" id="GO:0016763">
    <property type="term" value="F:pentosyltransferase activity"/>
    <property type="evidence" value="ECO:0007669"/>
    <property type="project" value="TreeGrafter"/>
</dbReference>
<feature type="transmembrane region" description="Helical" evidence="8">
    <location>
        <begin position="231"/>
        <end position="262"/>
    </location>
</feature>
<dbReference type="GO" id="GO:0005886">
    <property type="term" value="C:plasma membrane"/>
    <property type="evidence" value="ECO:0007669"/>
    <property type="project" value="UniProtKB-SubCell"/>
</dbReference>
<proteinExistence type="predicted"/>
<keyword evidence="6 8" id="KW-1133">Transmembrane helix</keyword>
<feature type="domain" description="Glycosyltransferase RgtA/B/C/D-like" evidence="9">
    <location>
        <begin position="140"/>
        <end position="286"/>
    </location>
</feature>
<dbReference type="PANTHER" id="PTHR33908:SF11">
    <property type="entry name" value="MEMBRANE PROTEIN"/>
    <property type="match status" value="1"/>
</dbReference>
<feature type="transmembrane region" description="Helical" evidence="8">
    <location>
        <begin position="12"/>
        <end position="33"/>
    </location>
</feature>
<dbReference type="GeneID" id="58718846"/>
<dbReference type="GO" id="GO:0009103">
    <property type="term" value="P:lipopolysaccharide biosynthetic process"/>
    <property type="evidence" value="ECO:0007669"/>
    <property type="project" value="UniProtKB-ARBA"/>
</dbReference>
<gene>
    <name evidence="10" type="ORF">EP57_16060</name>
</gene>
<evidence type="ECO:0000256" key="8">
    <source>
        <dbReference type="SAM" id="Phobius"/>
    </source>
</evidence>
<keyword evidence="2" id="KW-1003">Cell membrane</keyword>
<dbReference type="PANTHER" id="PTHR33908">
    <property type="entry name" value="MANNOSYLTRANSFERASE YKCB-RELATED"/>
    <property type="match status" value="1"/>
</dbReference>
<dbReference type="eggNOG" id="COG1807">
    <property type="taxonomic scope" value="Bacteria"/>
</dbReference>
<evidence type="ECO:0000256" key="7">
    <source>
        <dbReference type="ARBA" id="ARBA00023136"/>
    </source>
</evidence>
<evidence type="ECO:0000256" key="5">
    <source>
        <dbReference type="ARBA" id="ARBA00022692"/>
    </source>
</evidence>
<feature type="transmembrane region" description="Helical" evidence="8">
    <location>
        <begin position="455"/>
        <end position="471"/>
    </location>
</feature>
<evidence type="ECO:0000259" key="9">
    <source>
        <dbReference type="Pfam" id="PF13231"/>
    </source>
</evidence>
<dbReference type="Proteomes" id="UP000029844">
    <property type="component" value="Unassembled WGS sequence"/>
</dbReference>
<dbReference type="STRING" id="1552123.EP57_16060"/>
<protein>
    <recommendedName>
        <fullName evidence="9">Glycosyltransferase RgtA/B/C/D-like domain-containing protein</fullName>
    </recommendedName>
</protein>
<dbReference type="EMBL" id="JNFA01000031">
    <property type="protein sequence ID" value="KGL37542.1"/>
    <property type="molecule type" value="Genomic_DNA"/>
</dbReference>
<dbReference type="OrthoDB" id="2787520at2"/>
<evidence type="ECO:0000256" key="1">
    <source>
        <dbReference type="ARBA" id="ARBA00004651"/>
    </source>
</evidence>
<feature type="transmembrane region" description="Helical" evidence="8">
    <location>
        <begin position="39"/>
        <end position="60"/>
    </location>
</feature>
<evidence type="ECO:0000313" key="11">
    <source>
        <dbReference type="Proteomes" id="UP000029844"/>
    </source>
</evidence>
<evidence type="ECO:0000256" key="6">
    <source>
        <dbReference type="ARBA" id="ARBA00022989"/>
    </source>
</evidence>
<dbReference type="InterPro" id="IPR038731">
    <property type="entry name" value="RgtA/B/C-like"/>
</dbReference>
<keyword evidence="7 8" id="KW-0472">Membrane</keyword>
<dbReference type="Pfam" id="PF13231">
    <property type="entry name" value="PMT_2"/>
    <property type="match status" value="1"/>
</dbReference>
<dbReference type="RefSeq" id="WP_036088262.1">
    <property type="nucleotide sequence ID" value="NZ_CBCSHQ010000009.1"/>
</dbReference>
<keyword evidence="3" id="KW-0328">Glycosyltransferase</keyword>
<accession>A0A099VXP0</accession>
<sequence length="499" mass="56980">MLKKSLTGLAMWFPVVIMIALLVLTTCLLPESWSSSDAFTIWTMLAVGLGMIVLIVLLTWLFTKLYQWKKGYFYLALSLLILVPRIIWIAWLPTDAVSDYYYYNVIASYVADQNSWSVLFDKGILFYAPYFTHILNFSNVLSVVYKLFGNSYFVGQLFNIFLTGLTGVLLYITLAKRFSRNVATSAALIFAIWPAYFLYSTLLGTEPLFLFLFVLSIYLYMKIEENGFSPLWALLLALTLICMNMIRPLAAVVLIAFVITALIVQKNRRKTLKAYSIVIILFVLFSLGQSTINRLVYHIPTSNSSLGYSLFVGANEKSGGQWAKEDANQFWKLYNDTSLTNSEVDKELMSKGITRYKDMAKDGDLVSHMKNKYIHYSDENYGYNWNVYSQAGFVWYHSDIILMICNVFMYVMLAINFVAAILALILRKIPSIYLFTLFQVGFTLSGLLVEVQGRYHIPLIIGYSVLAAWGLNEIRKLCLAFVPKKKKKRQAILTTPEDV</sequence>
<organism evidence="10 11">
    <name type="scientific">Listeria booriae</name>
    <dbReference type="NCBI Taxonomy" id="1552123"/>
    <lineage>
        <taxon>Bacteria</taxon>
        <taxon>Bacillati</taxon>
        <taxon>Bacillota</taxon>
        <taxon>Bacilli</taxon>
        <taxon>Bacillales</taxon>
        <taxon>Listeriaceae</taxon>
        <taxon>Listeria</taxon>
    </lineage>
</organism>
<evidence type="ECO:0000256" key="3">
    <source>
        <dbReference type="ARBA" id="ARBA00022676"/>
    </source>
</evidence>
<keyword evidence="4" id="KW-0808">Transferase</keyword>
<feature type="transmembrane region" description="Helical" evidence="8">
    <location>
        <begin position="274"/>
        <end position="292"/>
    </location>
</feature>
<evidence type="ECO:0000256" key="2">
    <source>
        <dbReference type="ARBA" id="ARBA00022475"/>
    </source>
</evidence>
<evidence type="ECO:0000256" key="4">
    <source>
        <dbReference type="ARBA" id="ARBA00022679"/>
    </source>
</evidence>
<evidence type="ECO:0000313" key="10">
    <source>
        <dbReference type="EMBL" id="KGL37542.1"/>
    </source>
</evidence>
<comment type="caution">
    <text evidence="10">The sequence shown here is derived from an EMBL/GenBank/DDBJ whole genome shotgun (WGS) entry which is preliminary data.</text>
</comment>